<evidence type="ECO:0008006" key="3">
    <source>
        <dbReference type="Google" id="ProtNLM"/>
    </source>
</evidence>
<accession>A0AAV6IUD3</accession>
<sequence>MKPVLHESKMIRNVEFERFRLWQDYGCSGLCSPPSLPHSVTLSHTTPSPPTSYRKHFTASVVDGILIVDLIQASLAPRCCSLLFTVGMQQLQMSIDLMQPKHGFLWYKPSFAKRLFQSSKASSCSFLFGYNGIARSVSFACIKVLEEIGLSLGARNSTLFISKLKPEFLYFSSQNFQTIYAWECGRTRMTCIRMKSGCLNKFHATLG</sequence>
<comment type="caution">
    <text evidence="1">The sequence shown here is derived from an EMBL/GenBank/DDBJ whole genome shotgun (WGS) entry which is preliminary data.</text>
</comment>
<dbReference type="AlphaFoldDB" id="A0AAV6IUD3"/>
<name>A0AAV6IUD3_9ERIC</name>
<dbReference type="EMBL" id="JACTNZ010000009">
    <property type="protein sequence ID" value="KAG5532012.1"/>
    <property type="molecule type" value="Genomic_DNA"/>
</dbReference>
<organism evidence="1 2">
    <name type="scientific">Rhododendron griersonianum</name>
    <dbReference type="NCBI Taxonomy" id="479676"/>
    <lineage>
        <taxon>Eukaryota</taxon>
        <taxon>Viridiplantae</taxon>
        <taxon>Streptophyta</taxon>
        <taxon>Embryophyta</taxon>
        <taxon>Tracheophyta</taxon>
        <taxon>Spermatophyta</taxon>
        <taxon>Magnoliopsida</taxon>
        <taxon>eudicotyledons</taxon>
        <taxon>Gunneridae</taxon>
        <taxon>Pentapetalae</taxon>
        <taxon>asterids</taxon>
        <taxon>Ericales</taxon>
        <taxon>Ericaceae</taxon>
        <taxon>Ericoideae</taxon>
        <taxon>Rhodoreae</taxon>
        <taxon>Rhododendron</taxon>
    </lineage>
</organism>
<evidence type="ECO:0000313" key="1">
    <source>
        <dbReference type="EMBL" id="KAG5532012.1"/>
    </source>
</evidence>
<keyword evidence="2" id="KW-1185">Reference proteome</keyword>
<evidence type="ECO:0000313" key="2">
    <source>
        <dbReference type="Proteomes" id="UP000823749"/>
    </source>
</evidence>
<proteinExistence type="predicted"/>
<gene>
    <name evidence="1" type="ORF">RHGRI_026586</name>
</gene>
<dbReference type="Proteomes" id="UP000823749">
    <property type="component" value="Chromosome 9"/>
</dbReference>
<reference evidence="1" key="1">
    <citation type="submission" date="2020-08" db="EMBL/GenBank/DDBJ databases">
        <title>Plant Genome Project.</title>
        <authorList>
            <person name="Zhang R.-G."/>
        </authorList>
    </citation>
    <scope>NUCLEOTIDE SEQUENCE</scope>
    <source>
        <strain evidence="1">WSP0</strain>
        <tissue evidence="1">Leaf</tissue>
    </source>
</reference>
<protein>
    <recommendedName>
        <fullName evidence="3">Maturase K</fullName>
    </recommendedName>
</protein>